<name>A0AB39M987_9ACTN</name>
<proteinExistence type="predicted"/>
<sequence>MTEVPAAATIQGPGAAAALDSTLMTEETDSFEAPYVTRRPTFF</sequence>
<gene>
    <name evidence="1" type="ORF">AB5J58_16900</name>
</gene>
<dbReference type="EMBL" id="CP163431">
    <property type="protein sequence ID" value="XDQ01767.1"/>
    <property type="molecule type" value="Genomic_DNA"/>
</dbReference>
<dbReference type="RefSeq" id="WP_369188067.1">
    <property type="nucleotide sequence ID" value="NZ_CP163431.1"/>
</dbReference>
<protein>
    <submittedName>
        <fullName evidence="1">Uncharacterized protein</fullName>
    </submittedName>
</protein>
<dbReference type="AlphaFoldDB" id="A0AB39M987"/>
<organism evidence="1">
    <name type="scientific">Streptomyces sp. R08</name>
    <dbReference type="NCBI Taxonomy" id="3238624"/>
    <lineage>
        <taxon>Bacteria</taxon>
        <taxon>Bacillati</taxon>
        <taxon>Actinomycetota</taxon>
        <taxon>Actinomycetes</taxon>
        <taxon>Kitasatosporales</taxon>
        <taxon>Streptomycetaceae</taxon>
        <taxon>Streptomyces</taxon>
    </lineage>
</organism>
<accession>A0AB39M987</accession>
<reference evidence="1" key="1">
    <citation type="submission" date="2024-07" db="EMBL/GenBank/DDBJ databases">
        <authorList>
            <person name="Yu S.T."/>
        </authorList>
    </citation>
    <scope>NUCLEOTIDE SEQUENCE</scope>
    <source>
        <strain evidence="1">R08</strain>
    </source>
</reference>
<evidence type="ECO:0000313" key="1">
    <source>
        <dbReference type="EMBL" id="XDQ01767.1"/>
    </source>
</evidence>